<dbReference type="InterPro" id="IPR001789">
    <property type="entry name" value="Sig_transdc_resp-reg_receiver"/>
</dbReference>
<dbReference type="Gene3D" id="6.10.250.690">
    <property type="match status" value="1"/>
</dbReference>
<gene>
    <name evidence="11" type="ORF">JOF29_007009</name>
</gene>
<evidence type="ECO:0000256" key="8">
    <source>
        <dbReference type="PROSITE-ProRule" id="PRU01091"/>
    </source>
</evidence>
<keyword evidence="2 7" id="KW-0597">Phosphoprotein</keyword>
<comment type="caution">
    <text evidence="11">The sequence shown here is derived from an EMBL/GenBank/DDBJ whole genome shotgun (WGS) entry which is preliminary data.</text>
</comment>
<dbReference type="PROSITE" id="PS51755">
    <property type="entry name" value="OMPR_PHOB"/>
    <property type="match status" value="1"/>
</dbReference>
<feature type="domain" description="Response regulatory" evidence="9">
    <location>
        <begin position="2"/>
        <end position="116"/>
    </location>
</feature>
<dbReference type="InterPro" id="IPR011006">
    <property type="entry name" value="CheY-like_superfamily"/>
</dbReference>
<dbReference type="SUPFAM" id="SSF46894">
    <property type="entry name" value="C-terminal effector domain of the bipartite response regulators"/>
    <property type="match status" value="1"/>
</dbReference>
<keyword evidence="4" id="KW-0805">Transcription regulation</keyword>
<dbReference type="InterPro" id="IPR001867">
    <property type="entry name" value="OmpR/PhoB-type_DNA-bd"/>
</dbReference>
<dbReference type="Pfam" id="PF00072">
    <property type="entry name" value="Response_reg"/>
    <property type="match status" value="1"/>
</dbReference>
<feature type="domain" description="OmpR/PhoB-type" evidence="10">
    <location>
        <begin position="123"/>
        <end position="221"/>
    </location>
</feature>
<protein>
    <submittedName>
        <fullName evidence="11">Two-component system response regulator MprA</fullName>
    </submittedName>
</protein>
<dbReference type="CDD" id="cd00383">
    <property type="entry name" value="trans_reg_C"/>
    <property type="match status" value="1"/>
</dbReference>
<sequence>MRVLVVDDDAAVRRSLAVALARDGYDVLTADGGSAALAEAEGGVLDAIVLDVAMPEPNGLEVCRRLRSRGDRTPILMLSARELVDDRVAGLDSGADDYLTKPFALIELRARLRAMLRRNDTATEQLVYADVVIDLAGSRVLRGDREISLSRTEYLLLELFLRNPGRVLSQSSIYQAVWGYDFGPRSNNLWVYMSYLRGKLEAGGEPRILQTVRGLGYVLRDAP</sequence>
<evidence type="ECO:0000256" key="1">
    <source>
        <dbReference type="ARBA" id="ARBA00004496"/>
    </source>
</evidence>
<evidence type="ECO:0000256" key="7">
    <source>
        <dbReference type="PROSITE-ProRule" id="PRU00169"/>
    </source>
</evidence>
<keyword evidence="5 8" id="KW-0238">DNA-binding</keyword>
<evidence type="ECO:0000313" key="12">
    <source>
        <dbReference type="Proteomes" id="UP000755585"/>
    </source>
</evidence>
<dbReference type="InterPro" id="IPR016032">
    <property type="entry name" value="Sig_transdc_resp-reg_C-effctor"/>
</dbReference>
<evidence type="ECO:0000259" key="9">
    <source>
        <dbReference type="PROSITE" id="PS50110"/>
    </source>
</evidence>
<dbReference type="CDD" id="cd17574">
    <property type="entry name" value="REC_OmpR"/>
    <property type="match status" value="1"/>
</dbReference>
<evidence type="ECO:0000256" key="6">
    <source>
        <dbReference type="ARBA" id="ARBA00023163"/>
    </source>
</evidence>
<keyword evidence="3" id="KW-0902">Two-component regulatory system</keyword>
<evidence type="ECO:0000313" key="11">
    <source>
        <dbReference type="EMBL" id="MBP2355899.1"/>
    </source>
</evidence>
<dbReference type="Gene3D" id="1.10.10.10">
    <property type="entry name" value="Winged helix-like DNA-binding domain superfamily/Winged helix DNA-binding domain"/>
    <property type="match status" value="1"/>
</dbReference>
<dbReference type="SUPFAM" id="SSF52172">
    <property type="entry name" value="CheY-like"/>
    <property type="match status" value="1"/>
</dbReference>
<dbReference type="PANTHER" id="PTHR48111">
    <property type="entry name" value="REGULATOR OF RPOS"/>
    <property type="match status" value="1"/>
</dbReference>
<feature type="modified residue" description="4-aspartylphosphate" evidence="7">
    <location>
        <position position="51"/>
    </location>
</feature>
<dbReference type="EMBL" id="JAGINT010000002">
    <property type="protein sequence ID" value="MBP2355899.1"/>
    <property type="molecule type" value="Genomic_DNA"/>
</dbReference>
<dbReference type="PANTHER" id="PTHR48111:SF22">
    <property type="entry name" value="REGULATOR OF RPOS"/>
    <property type="match status" value="1"/>
</dbReference>
<evidence type="ECO:0000256" key="4">
    <source>
        <dbReference type="ARBA" id="ARBA00023015"/>
    </source>
</evidence>
<dbReference type="Proteomes" id="UP000755585">
    <property type="component" value="Unassembled WGS sequence"/>
</dbReference>
<organism evidence="11 12">
    <name type="scientific">Kribbella aluminosa</name>
    <dbReference type="NCBI Taxonomy" id="416017"/>
    <lineage>
        <taxon>Bacteria</taxon>
        <taxon>Bacillati</taxon>
        <taxon>Actinomycetota</taxon>
        <taxon>Actinomycetes</taxon>
        <taxon>Propionibacteriales</taxon>
        <taxon>Kribbellaceae</taxon>
        <taxon>Kribbella</taxon>
    </lineage>
</organism>
<evidence type="ECO:0000256" key="2">
    <source>
        <dbReference type="ARBA" id="ARBA00022553"/>
    </source>
</evidence>
<dbReference type="SMART" id="SM00448">
    <property type="entry name" value="REC"/>
    <property type="match status" value="1"/>
</dbReference>
<feature type="DNA-binding region" description="OmpR/PhoB-type" evidence="8">
    <location>
        <begin position="123"/>
        <end position="221"/>
    </location>
</feature>
<proteinExistence type="predicted"/>
<reference evidence="11 12" key="1">
    <citation type="submission" date="2021-03" db="EMBL/GenBank/DDBJ databases">
        <title>Sequencing the genomes of 1000 actinobacteria strains.</title>
        <authorList>
            <person name="Klenk H.-P."/>
        </authorList>
    </citation>
    <scope>NUCLEOTIDE SEQUENCE [LARGE SCALE GENOMIC DNA]</scope>
    <source>
        <strain evidence="11 12">DSM 18824</strain>
    </source>
</reference>
<name>A0ABS4UWJ8_9ACTN</name>
<evidence type="ECO:0000256" key="3">
    <source>
        <dbReference type="ARBA" id="ARBA00023012"/>
    </source>
</evidence>
<dbReference type="Gene3D" id="3.40.50.2300">
    <property type="match status" value="1"/>
</dbReference>
<dbReference type="SMART" id="SM00862">
    <property type="entry name" value="Trans_reg_C"/>
    <property type="match status" value="1"/>
</dbReference>
<comment type="subcellular location">
    <subcellularLocation>
        <location evidence="1">Cytoplasm</location>
    </subcellularLocation>
</comment>
<dbReference type="InterPro" id="IPR039420">
    <property type="entry name" value="WalR-like"/>
</dbReference>
<keyword evidence="6" id="KW-0804">Transcription</keyword>
<evidence type="ECO:0000256" key="5">
    <source>
        <dbReference type="ARBA" id="ARBA00023125"/>
    </source>
</evidence>
<accession>A0ABS4UWJ8</accession>
<dbReference type="PROSITE" id="PS50110">
    <property type="entry name" value="RESPONSE_REGULATORY"/>
    <property type="match status" value="1"/>
</dbReference>
<evidence type="ECO:0000259" key="10">
    <source>
        <dbReference type="PROSITE" id="PS51755"/>
    </source>
</evidence>
<dbReference type="Pfam" id="PF00486">
    <property type="entry name" value="Trans_reg_C"/>
    <property type="match status" value="1"/>
</dbReference>
<dbReference type="InterPro" id="IPR036388">
    <property type="entry name" value="WH-like_DNA-bd_sf"/>
</dbReference>
<keyword evidence="12" id="KW-1185">Reference proteome</keyword>